<dbReference type="FunFam" id="1.10.287.990:FF:000002">
    <property type="entry name" value="Superoxide dismutase"/>
    <property type="match status" value="1"/>
</dbReference>
<comment type="similarity">
    <text evidence="2">Belongs to the rubredoxin family.</text>
</comment>
<comment type="cofactor">
    <cofactor evidence="1">
        <name>Fe(3+)</name>
        <dbReference type="ChEBI" id="CHEBI:29034"/>
    </cofactor>
</comment>
<evidence type="ECO:0000256" key="1">
    <source>
        <dbReference type="ARBA" id="ARBA00001965"/>
    </source>
</evidence>
<gene>
    <name evidence="12" type="ORF">H9828_04755</name>
</gene>
<dbReference type="GO" id="GO:0004784">
    <property type="term" value="F:superoxide dismutase activity"/>
    <property type="evidence" value="ECO:0007669"/>
    <property type="project" value="UniProtKB-EC"/>
</dbReference>
<dbReference type="Gene3D" id="3.55.40.20">
    <property type="entry name" value="Iron/manganese superoxide dismutase, C-terminal domain"/>
    <property type="match status" value="1"/>
</dbReference>
<dbReference type="FunFam" id="3.55.40.20:FF:000004">
    <property type="entry name" value="Superoxide dismutase [Fe]"/>
    <property type="match status" value="1"/>
</dbReference>
<dbReference type="PANTHER" id="PTHR42769:SF3">
    <property type="entry name" value="SUPEROXIDE DISMUTASE [FE] 2, CHLOROPLASTIC"/>
    <property type="match status" value="1"/>
</dbReference>
<keyword evidence="7" id="KW-0249">Electron transport</keyword>
<dbReference type="GO" id="GO:0005506">
    <property type="term" value="F:iron ion binding"/>
    <property type="evidence" value="ECO:0007669"/>
    <property type="project" value="InterPro"/>
</dbReference>
<comment type="catalytic activity">
    <reaction evidence="10">
        <text>2 superoxide + 2 H(+) = H2O2 + O2</text>
        <dbReference type="Rhea" id="RHEA:20696"/>
        <dbReference type="ChEBI" id="CHEBI:15378"/>
        <dbReference type="ChEBI" id="CHEBI:15379"/>
        <dbReference type="ChEBI" id="CHEBI:16240"/>
        <dbReference type="ChEBI" id="CHEBI:18421"/>
        <dbReference type="EC" id="1.15.1.1"/>
    </reaction>
</comment>
<dbReference type="PROSITE" id="PS50903">
    <property type="entry name" value="RUBREDOXIN_LIKE"/>
    <property type="match status" value="1"/>
</dbReference>
<feature type="domain" description="Rubredoxin-like" evidence="11">
    <location>
        <begin position="192"/>
        <end position="243"/>
    </location>
</feature>
<reference evidence="12" key="1">
    <citation type="journal article" date="2021" name="PeerJ">
        <title>Extensive microbial diversity within the chicken gut microbiome revealed by metagenomics and culture.</title>
        <authorList>
            <person name="Gilroy R."/>
            <person name="Ravi A."/>
            <person name="Getino M."/>
            <person name="Pursley I."/>
            <person name="Horton D.L."/>
            <person name="Alikhan N.F."/>
            <person name="Baker D."/>
            <person name="Gharbi K."/>
            <person name="Hall N."/>
            <person name="Watson M."/>
            <person name="Adriaenssens E.M."/>
            <person name="Foster-Nyarko E."/>
            <person name="Jarju S."/>
            <person name="Secka A."/>
            <person name="Antonio M."/>
            <person name="Oren A."/>
            <person name="Chaudhuri R.R."/>
            <person name="La Ragione R."/>
            <person name="Hildebrand F."/>
            <person name="Pallen M.J."/>
        </authorList>
    </citation>
    <scope>NUCLEOTIDE SEQUENCE</scope>
    <source>
        <strain evidence="12">5134</strain>
    </source>
</reference>
<proteinExistence type="inferred from homology"/>
<dbReference type="InterPro" id="IPR036314">
    <property type="entry name" value="SOD_C_sf"/>
</dbReference>
<keyword evidence="9" id="KW-0408">Iron</keyword>
<dbReference type="Pfam" id="PF00301">
    <property type="entry name" value="Rubredoxin"/>
    <property type="match status" value="1"/>
</dbReference>
<organism evidence="12 13">
    <name type="scientific">Candidatus Alistipes intestinigallinarum</name>
    <dbReference type="NCBI Taxonomy" id="2838440"/>
    <lineage>
        <taxon>Bacteria</taxon>
        <taxon>Pseudomonadati</taxon>
        <taxon>Bacteroidota</taxon>
        <taxon>Bacteroidia</taxon>
        <taxon>Bacteroidales</taxon>
        <taxon>Rikenellaceae</taxon>
        <taxon>Alistipes</taxon>
    </lineage>
</organism>
<evidence type="ECO:0000256" key="6">
    <source>
        <dbReference type="ARBA" id="ARBA00022723"/>
    </source>
</evidence>
<evidence type="ECO:0000256" key="8">
    <source>
        <dbReference type="ARBA" id="ARBA00023002"/>
    </source>
</evidence>
<comment type="caution">
    <text evidence="12">The sequence shown here is derived from an EMBL/GenBank/DDBJ whole genome shotgun (WGS) entry which is preliminary data.</text>
</comment>
<dbReference type="PRINTS" id="PR00163">
    <property type="entry name" value="RUBREDOXIN"/>
</dbReference>
<dbReference type="InterPro" id="IPR019831">
    <property type="entry name" value="Mn/Fe_SOD_N"/>
</dbReference>
<dbReference type="FunFam" id="2.20.28.10:FF:000001">
    <property type="entry name" value="Rubredoxin"/>
    <property type="match status" value="1"/>
</dbReference>
<dbReference type="InterPro" id="IPR019833">
    <property type="entry name" value="Mn/Fe_SOD_BS"/>
</dbReference>
<dbReference type="NCBIfam" id="NF045768">
    <property type="entry name" value="RubredRD"/>
    <property type="match status" value="1"/>
</dbReference>
<dbReference type="InterPro" id="IPR018527">
    <property type="entry name" value="Rubredoxin_Fe_BS"/>
</dbReference>
<reference evidence="12" key="2">
    <citation type="submission" date="2021-04" db="EMBL/GenBank/DDBJ databases">
        <authorList>
            <person name="Gilroy R."/>
        </authorList>
    </citation>
    <scope>NUCLEOTIDE SEQUENCE</scope>
    <source>
        <strain evidence="12">5134</strain>
    </source>
</reference>
<keyword evidence="5" id="KW-0813">Transport</keyword>
<dbReference type="InterPro" id="IPR024934">
    <property type="entry name" value="Rubredoxin-like_dom"/>
</dbReference>
<comment type="similarity">
    <text evidence="3 10">Belongs to the iron/manganese superoxide dismutase family.</text>
</comment>
<comment type="function">
    <text evidence="10">Destroys radicals which are normally produced within the cells and which are toxic to biological systems.</text>
</comment>
<dbReference type="SUPFAM" id="SSF54719">
    <property type="entry name" value="Fe,Mn superoxide dismutase (SOD), C-terminal domain"/>
    <property type="match status" value="1"/>
</dbReference>
<keyword evidence="8 10" id="KW-0560">Oxidoreductase</keyword>
<evidence type="ECO:0000313" key="13">
    <source>
        <dbReference type="Proteomes" id="UP000886844"/>
    </source>
</evidence>
<dbReference type="Gene3D" id="1.10.287.990">
    <property type="entry name" value="Fe,Mn superoxide dismutase (SOD) domain"/>
    <property type="match status" value="1"/>
</dbReference>
<protein>
    <recommendedName>
        <fullName evidence="4 10">Superoxide dismutase</fullName>
        <ecNumber evidence="4 10">1.15.1.1</ecNumber>
    </recommendedName>
</protein>
<sequence>MKHAMPELPYAMEALAPKMSRETLDFHYGKHLQTYVDNLNRLIPGTAYEAMPLDEIVRRADGAVFNNAAQTWNHTFFFQMLTPAPKAMPEALAAKLTAEFGSVEAFKEQFSKAAVGLFGSGWVWLAADRSGKLSIVAKPNAGNPMTEGLRPVLTVDVWEHAYYIDYRNRRADFVAAWWDLVDWQKVADRAIPRRYKCTACDYVYDPAKGDPETGIAPGTPFEEIPDDWACPLCGLSKEAFRPVEE</sequence>
<dbReference type="PROSITE" id="PS00202">
    <property type="entry name" value="RUBREDOXIN"/>
    <property type="match status" value="1"/>
</dbReference>
<dbReference type="SUPFAM" id="SSF57802">
    <property type="entry name" value="Rubredoxin-like"/>
    <property type="match status" value="1"/>
</dbReference>
<evidence type="ECO:0000256" key="2">
    <source>
        <dbReference type="ARBA" id="ARBA00005337"/>
    </source>
</evidence>
<dbReference type="Gene3D" id="2.20.28.10">
    <property type="match status" value="1"/>
</dbReference>
<dbReference type="EC" id="1.15.1.1" evidence="4 10"/>
<evidence type="ECO:0000259" key="11">
    <source>
        <dbReference type="PROSITE" id="PS50903"/>
    </source>
</evidence>
<evidence type="ECO:0000256" key="9">
    <source>
        <dbReference type="ARBA" id="ARBA00023004"/>
    </source>
</evidence>
<evidence type="ECO:0000313" key="12">
    <source>
        <dbReference type="EMBL" id="HIY68706.1"/>
    </source>
</evidence>
<dbReference type="InterPro" id="IPR019832">
    <property type="entry name" value="Mn/Fe_SOD_C"/>
</dbReference>
<evidence type="ECO:0000256" key="5">
    <source>
        <dbReference type="ARBA" id="ARBA00022448"/>
    </source>
</evidence>
<accession>A0A9D1Z0I6</accession>
<keyword evidence="6 10" id="KW-0479">Metal-binding</keyword>
<evidence type="ECO:0000256" key="4">
    <source>
        <dbReference type="ARBA" id="ARBA00012682"/>
    </source>
</evidence>
<dbReference type="CDD" id="cd00730">
    <property type="entry name" value="rubredoxin"/>
    <property type="match status" value="1"/>
</dbReference>
<dbReference type="PROSITE" id="PS00088">
    <property type="entry name" value="SOD_MN"/>
    <property type="match status" value="1"/>
</dbReference>
<evidence type="ECO:0000256" key="10">
    <source>
        <dbReference type="RuleBase" id="RU000414"/>
    </source>
</evidence>
<dbReference type="AlphaFoldDB" id="A0A9D1Z0I6"/>
<dbReference type="InterPro" id="IPR036324">
    <property type="entry name" value="Mn/Fe_SOD_N_sf"/>
</dbReference>
<dbReference type="EMBL" id="DXDA01000038">
    <property type="protein sequence ID" value="HIY68706.1"/>
    <property type="molecule type" value="Genomic_DNA"/>
</dbReference>
<evidence type="ECO:0000256" key="7">
    <source>
        <dbReference type="ARBA" id="ARBA00022982"/>
    </source>
</evidence>
<dbReference type="PANTHER" id="PTHR42769">
    <property type="entry name" value="SUPEROXIDE DISMUTASE"/>
    <property type="match status" value="1"/>
</dbReference>
<dbReference type="Proteomes" id="UP000886844">
    <property type="component" value="Unassembled WGS sequence"/>
</dbReference>
<name>A0A9D1Z0I6_9BACT</name>
<dbReference type="Pfam" id="PF02777">
    <property type="entry name" value="Sod_Fe_C"/>
    <property type="match status" value="1"/>
</dbReference>
<evidence type="ECO:0000256" key="3">
    <source>
        <dbReference type="ARBA" id="ARBA00008714"/>
    </source>
</evidence>
<dbReference type="SUPFAM" id="SSF46609">
    <property type="entry name" value="Fe,Mn superoxide dismutase (SOD), N-terminal domain"/>
    <property type="match status" value="1"/>
</dbReference>
<dbReference type="PRINTS" id="PR01703">
    <property type="entry name" value="MNSODISMTASE"/>
</dbReference>
<dbReference type="Pfam" id="PF00081">
    <property type="entry name" value="Sod_Fe_N"/>
    <property type="match status" value="1"/>
</dbReference>
<dbReference type="InterPro" id="IPR001189">
    <property type="entry name" value="Mn/Fe_SOD"/>
</dbReference>
<dbReference type="InterPro" id="IPR024935">
    <property type="entry name" value="Rubredoxin_dom"/>
</dbReference>